<evidence type="ECO:0000313" key="16">
    <source>
        <dbReference type="Proteomes" id="UP000051645"/>
    </source>
</evidence>
<dbReference type="PANTHER" id="PTHR32119:SF2">
    <property type="entry name" value="OROTIDINE 5'-PHOSPHATE DECARBOXYLASE"/>
    <property type="match status" value="1"/>
</dbReference>
<comment type="catalytic activity">
    <reaction evidence="7 9 12">
        <text>orotidine 5'-phosphate + H(+) = UMP + CO2</text>
        <dbReference type="Rhea" id="RHEA:11596"/>
        <dbReference type="ChEBI" id="CHEBI:15378"/>
        <dbReference type="ChEBI" id="CHEBI:16526"/>
        <dbReference type="ChEBI" id="CHEBI:57538"/>
        <dbReference type="ChEBI" id="CHEBI:57865"/>
        <dbReference type="EC" id="4.1.1.23"/>
    </reaction>
</comment>
<dbReference type="AlphaFoldDB" id="A0A0R2FJE4"/>
<gene>
    <name evidence="9" type="primary">pyrF</name>
    <name evidence="14" type="ORF">IV38_GL000875</name>
    <name evidence="15" type="ORF">IV40_GL000978</name>
</gene>
<comment type="function">
    <text evidence="1 9">Catalyzes the decarboxylation of orotidine 5'-monophosphate (OMP) to uridine 5'-monophosphate (UMP).</text>
</comment>
<dbReference type="GO" id="GO:0004590">
    <property type="term" value="F:orotidine-5'-phosphate decarboxylase activity"/>
    <property type="evidence" value="ECO:0007669"/>
    <property type="project" value="UniProtKB-UniRule"/>
</dbReference>
<evidence type="ECO:0000256" key="8">
    <source>
        <dbReference type="ARBA" id="ARBA00061012"/>
    </source>
</evidence>
<dbReference type="PATRIC" id="fig|81857.3.peg.877"/>
<feature type="binding site" evidence="9 11">
    <location>
        <position position="215"/>
    </location>
    <ligand>
        <name>substrate</name>
    </ligand>
</feature>
<dbReference type="GO" id="GO:0005829">
    <property type="term" value="C:cytosol"/>
    <property type="evidence" value="ECO:0007669"/>
    <property type="project" value="TreeGrafter"/>
</dbReference>
<dbReference type="InterPro" id="IPR018089">
    <property type="entry name" value="OMPdecase_AS"/>
</dbReference>
<dbReference type="InterPro" id="IPR047596">
    <property type="entry name" value="OMPdecase_bac"/>
</dbReference>
<feature type="binding site" evidence="9 11">
    <location>
        <position position="9"/>
    </location>
    <ligand>
        <name>substrate</name>
    </ligand>
</feature>
<evidence type="ECO:0000256" key="3">
    <source>
        <dbReference type="ARBA" id="ARBA00011738"/>
    </source>
</evidence>
<dbReference type="HAMAP" id="MF_01200_B">
    <property type="entry name" value="OMPdecase_type1_B"/>
    <property type="match status" value="1"/>
</dbReference>
<evidence type="ECO:0000256" key="10">
    <source>
        <dbReference type="PIRSR" id="PIRSR614732-1"/>
    </source>
</evidence>
<keyword evidence="4 9" id="KW-0210">Decarboxylase</keyword>
<feature type="active site" description="For OMPdecase activity" evidence="10">
    <location>
        <position position="62"/>
    </location>
</feature>
<feature type="active site" description="Proton donor" evidence="9">
    <location>
        <position position="62"/>
    </location>
</feature>
<dbReference type="PROSITE" id="PS00156">
    <property type="entry name" value="OMPDECASE"/>
    <property type="match status" value="1"/>
</dbReference>
<feature type="binding site" evidence="9 11">
    <location>
        <position position="33"/>
    </location>
    <ligand>
        <name>substrate</name>
    </ligand>
</feature>
<evidence type="ECO:0000256" key="9">
    <source>
        <dbReference type="HAMAP-Rule" id="MF_01200"/>
    </source>
</evidence>
<dbReference type="FunFam" id="3.20.20.70:FF:000015">
    <property type="entry name" value="Orotidine 5'-phosphate decarboxylase"/>
    <property type="match status" value="1"/>
</dbReference>
<dbReference type="NCBIfam" id="NF001273">
    <property type="entry name" value="PRK00230.1"/>
    <property type="match status" value="1"/>
</dbReference>
<feature type="binding site" evidence="9 11">
    <location>
        <position position="124"/>
    </location>
    <ligand>
        <name>substrate</name>
    </ligand>
</feature>
<feature type="binding site" evidence="9">
    <location>
        <begin position="60"/>
        <end position="69"/>
    </location>
    <ligand>
        <name>substrate</name>
    </ligand>
</feature>
<feature type="active site" description="For OMPdecase activity" evidence="10">
    <location>
        <position position="60"/>
    </location>
</feature>
<keyword evidence="16" id="KW-1185">Reference proteome</keyword>
<evidence type="ECO:0000256" key="12">
    <source>
        <dbReference type="RuleBase" id="RU000512"/>
    </source>
</evidence>
<feature type="domain" description="Orotidine 5'-phosphate decarboxylase" evidence="13">
    <location>
        <begin position="3"/>
        <end position="231"/>
    </location>
</feature>
<sequence length="239" mass="25705">MKPVIIALDFENRHQTEQFLTLFDAAPKKPVIKVGMELFYREGPAFVRDLAAQGYAIFLDLKLMDIPHTVEMAMQQLAQLGIAYTTIHANGGSAMIQAAKKGLTTGAAKAGLPTPKLLAVTELTSITPAMLKDELHVDLPMQAEVVALAELAQQNGADGVICSPQEVPALQQHLPQDFLFVTPGIRPVGAAKDDQARVATPAEAAQLGSSAIVVGRPITLSQTPFATYQQIRKEFNAHD</sequence>
<dbReference type="Proteomes" id="UP000051645">
    <property type="component" value="Unassembled WGS sequence"/>
</dbReference>
<feature type="active site" description="For OMPdecase activity" evidence="10">
    <location>
        <position position="65"/>
    </location>
</feature>
<evidence type="ECO:0000259" key="13">
    <source>
        <dbReference type="SMART" id="SM00934"/>
    </source>
</evidence>
<keyword evidence="6 9" id="KW-0456">Lyase</keyword>
<comment type="similarity">
    <text evidence="8 9">Belongs to the OMP decarboxylase family. Type 1 subfamily.</text>
</comment>
<dbReference type="RefSeq" id="WP_057769146.1">
    <property type="nucleotide sequence ID" value="NZ_JQAT01000002.1"/>
</dbReference>
<dbReference type="EC" id="4.1.1.23" evidence="9"/>
<evidence type="ECO:0000256" key="5">
    <source>
        <dbReference type="ARBA" id="ARBA00022975"/>
    </source>
</evidence>
<evidence type="ECO:0000256" key="2">
    <source>
        <dbReference type="ARBA" id="ARBA00004861"/>
    </source>
</evidence>
<dbReference type="GO" id="GO:0044205">
    <property type="term" value="P:'de novo' UMP biosynthetic process"/>
    <property type="evidence" value="ECO:0007669"/>
    <property type="project" value="UniProtKB-UniRule"/>
</dbReference>
<dbReference type="SMART" id="SM00934">
    <property type="entry name" value="OMPdecase"/>
    <property type="match status" value="1"/>
</dbReference>
<dbReference type="Gene3D" id="3.20.20.70">
    <property type="entry name" value="Aldolase class I"/>
    <property type="match status" value="1"/>
</dbReference>
<dbReference type="InterPro" id="IPR013785">
    <property type="entry name" value="Aldolase_TIM"/>
</dbReference>
<dbReference type="EMBL" id="JQAT01000002">
    <property type="protein sequence ID" value="KRN28672.1"/>
    <property type="molecule type" value="Genomic_DNA"/>
</dbReference>
<comment type="caution">
    <text evidence="14">The sequence shown here is derived from an EMBL/GenBank/DDBJ whole genome shotgun (WGS) entry which is preliminary data.</text>
</comment>
<evidence type="ECO:0000313" key="17">
    <source>
        <dbReference type="Proteomes" id="UP000051751"/>
    </source>
</evidence>
<dbReference type="InterPro" id="IPR001754">
    <property type="entry name" value="OMPdeCOase_dom"/>
</dbReference>
<dbReference type="Pfam" id="PF00215">
    <property type="entry name" value="OMPdecase"/>
    <property type="match status" value="1"/>
</dbReference>
<dbReference type="GO" id="GO:0006207">
    <property type="term" value="P:'de novo' pyrimidine nucleobase biosynthetic process"/>
    <property type="evidence" value="ECO:0007669"/>
    <property type="project" value="InterPro"/>
</dbReference>
<evidence type="ECO:0000256" key="7">
    <source>
        <dbReference type="ARBA" id="ARBA00049157"/>
    </source>
</evidence>
<dbReference type="CDD" id="cd04725">
    <property type="entry name" value="OMP_decarboxylase_like"/>
    <property type="match status" value="1"/>
</dbReference>
<protein>
    <recommendedName>
        <fullName evidence="9">Orotidine 5'-phosphate decarboxylase</fullName>
        <ecNumber evidence="9">4.1.1.23</ecNumber>
    </recommendedName>
    <alternativeName>
        <fullName evidence="9">OMP decarboxylase</fullName>
        <shortName evidence="9">OMPDCase</shortName>
        <shortName evidence="9">OMPdecase</shortName>
    </alternativeName>
</protein>
<evidence type="ECO:0000256" key="1">
    <source>
        <dbReference type="ARBA" id="ARBA00002356"/>
    </source>
</evidence>
<proteinExistence type="inferred from homology"/>
<dbReference type="InterPro" id="IPR011060">
    <property type="entry name" value="RibuloseP-bd_barrel"/>
</dbReference>
<dbReference type="PANTHER" id="PTHR32119">
    <property type="entry name" value="OROTIDINE 5'-PHOSPHATE DECARBOXYLASE"/>
    <property type="match status" value="1"/>
</dbReference>
<dbReference type="Proteomes" id="UP000051751">
    <property type="component" value="Unassembled WGS sequence"/>
</dbReference>
<dbReference type="NCBIfam" id="TIGR01740">
    <property type="entry name" value="pyrF"/>
    <property type="match status" value="1"/>
</dbReference>
<organism evidence="14 17">
    <name type="scientific">Lactobacillus selangorensis</name>
    <dbReference type="NCBI Taxonomy" id="81857"/>
    <lineage>
        <taxon>Bacteria</taxon>
        <taxon>Bacillati</taxon>
        <taxon>Bacillota</taxon>
        <taxon>Bacilli</taxon>
        <taxon>Lactobacillales</taxon>
        <taxon>Lactobacillaceae</taxon>
        <taxon>Lactobacillus</taxon>
    </lineage>
</organism>
<feature type="binding site" evidence="9 11">
    <location>
        <position position="216"/>
    </location>
    <ligand>
        <name>substrate</name>
    </ligand>
</feature>
<evidence type="ECO:0000313" key="14">
    <source>
        <dbReference type="EMBL" id="KRN28672.1"/>
    </source>
</evidence>
<feature type="binding site" evidence="9 11">
    <location>
        <position position="195"/>
    </location>
    <ligand>
        <name>substrate</name>
    </ligand>
</feature>
<name>A0A0R2FJE4_9LACO</name>
<evidence type="ECO:0000313" key="15">
    <source>
        <dbReference type="EMBL" id="KRN32918.1"/>
    </source>
</evidence>
<dbReference type="EMBL" id="JQAZ01000002">
    <property type="protein sequence ID" value="KRN32918.1"/>
    <property type="molecule type" value="Genomic_DNA"/>
</dbReference>
<reference evidence="16 17" key="1">
    <citation type="journal article" date="2015" name="Genome Announc.">
        <title>Expanding the biotechnology potential of lactobacilli through comparative genomics of 213 strains and associated genera.</title>
        <authorList>
            <person name="Sun Z."/>
            <person name="Harris H.M."/>
            <person name="McCann A."/>
            <person name="Guo C."/>
            <person name="Argimon S."/>
            <person name="Zhang W."/>
            <person name="Yang X."/>
            <person name="Jeffery I.B."/>
            <person name="Cooney J.C."/>
            <person name="Kagawa T.F."/>
            <person name="Liu W."/>
            <person name="Song Y."/>
            <person name="Salvetti E."/>
            <person name="Wrobel A."/>
            <person name="Rasinkangas P."/>
            <person name="Parkhill J."/>
            <person name="Rea M.C."/>
            <person name="O'Sullivan O."/>
            <person name="Ritari J."/>
            <person name="Douillard F.P."/>
            <person name="Paul Ross R."/>
            <person name="Yang R."/>
            <person name="Briner A.E."/>
            <person name="Felis G.E."/>
            <person name="de Vos W.M."/>
            <person name="Barrangou R."/>
            <person name="Klaenhammer T.R."/>
            <person name="Caufield P.W."/>
            <person name="Cui Y."/>
            <person name="Zhang H."/>
            <person name="O'Toole P.W."/>
        </authorList>
    </citation>
    <scope>NUCLEOTIDE SEQUENCE [LARGE SCALE GENOMIC DNA]</scope>
    <source>
        <strain evidence="14 17">ATCC BAA-66</strain>
        <strain evidence="15 16">DSM 13344</strain>
    </source>
</reference>
<dbReference type="UniPathway" id="UPA00070">
    <property type="reaction ID" value="UER00120"/>
</dbReference>
<dbReference type="STRING" id="81857.IV38_GL000875"/>
<evidence type="ECO:0000256" key="11">
    <source>
        <dbReference type="PIRSR" id="PIRSR614732-2"/>
    </source>
</evidence>
<evidence type="ECO:0000256" key="4">
    <source>
        <dbReference type="ARBA" id="ARBA00022793"/>
    </source>
</evidence>
<evidence type="ECO:0000256" key="6">
    <source>
        <dbReference type="ARBA" id="ARBA00023239"/>
    </source>
</evidence>
<comment type="subunit">
    <text evidence="3 9">Homodimer.</text>
</comment>
<dbReference type="OrthoDB" id="9806203at2"/>
<accession>A0A0R2FJE4</accession>
<dbReference type="InterPro" id="IPR014732">
    <property type="entry name" value="OMPdecase"/>
</dbReference>
<keyword evidence="5 9" id="KW-0665">Pyrimidine biosynthesis</keyword>
<comment type="pathway">
    <text evidence="2 9 12">Pyrimidine metabolism; UMP biosynthesis via de novo pathway; UMP from orotate: step 2/2.</text>
</comment>
<feature type="binding site" evidence="9 11">
    <location>
        <position position="186"/>
    </location>
    <ligand>
        <name>substrate</name>
    </ligand>
</feature>
<dbReference type="SUPFAM" id="SSF51366">
    <property type="entry name" value="Ribulose-phoshate binding barrel"/>
    <property type="match status" value="1"/>
</dbReference>